<dbReference type="Gene3D" id="1.10.1130.10">
    <property type="entry name" value="Flavocytochrome C3, Chain A"/>
    <property type="match status" value="2"/>
</dbReference>
<dbReference type="PANTHER" id="PTHR35038">
    <property type="entry name" value="DISSIMILATORY SULFITE REDUCTASE SIRA"/>
    <property type="match status" value="1"/>
</dbReference>
<sequence>MAQLRSFLKFMPFAAALLGFMLLGGCGSNSGSGDAPQAEAPVGSYGVDENGIRYTGSSGCVACHQLLTFGELDPEASAEIVADYLRGRHAQGSLDAAAPQACLDCHDPIGDGSTIESFLPAGASIPEAGLAAVGCENCHGAGGDHFGDGPLPRSVPGFETCGNCHDLLAPASPHVGAEDSLLANYQDSRHATSVRAPGNALCGRCHSDELFRNYHEKTVDLEAAQWETFFSGVTPPSDPSPVQCRTCHNPHSGALRTSSIVDNDREVFSGEFNLCTACHQVNLEYDFDSESGTYSFQLDESRDTYLATGHPATDALIEDSHFKSGADIFGYNINASARNACTQCHSPHAASRFVAEDSMAIAEAWARSGHADYQGGAFTHQFDPDSDGACLKCHNGVEFVRYVNGVPPVDLDAARQGGVVACVACHDLDDSNNADGALRQIDEVAFPSGAIVSLNQANNLCLECHQGRSSTRQVDERIADKGSRGRE</sequence>
<feature type="chain" id="PRO_5002101629" description="Cytochrome c-552/4 domain-containing protein" evidence="2">
    <location>
        <begin position="32"/>
        <end position="487"/>
    </location>
</feature>
<dbReference type="Proteomes" id="UP000035036">
    <property type="component" value="Chromosome"/>
</dbReference>
<dbReference type="InterPro" id="IPR036280">
    <property type="entry name" value="Multihaem_cyt_sf"/>
</dbReference>
<accession>A0A0B5FC91</accession>
<keyword evidence="5" id="KW-1185">Reference proteome</keyword>
<dbReference type="KEGG" id="gsb:GSUB_03335"/>
<feature type="domain" description="Cytochrome c-552/4" evidence="3">
    <location>
        <begin position="340"/>
        <end position="426"/>
    </location>
</feature>
<organism evidence="4 5">
    <name type="scientific">Geoalkalibacter subterraneus</name>
    <dbReference type="NCBI Taxonomy" id="483547"/>
    <lineage>
        <taxon>Bacteria</taxon>
        <taxon>Pseudomonadati</taxon>
        <taxon>Thermodesulfobacteriota</taxon>
        <taxon>Desulfuromonadia</taxon>
        <taxon>Desulfuromonadales</taxon>
        <taxon>Geoalkalibacteraceae</taxon>
        <taxon>Geoalkalibacter</taxon>
    </lineage>
</organism>
<gene>
    <name evidence="4" type="ORF">GSUB_03335</name>
</gene>
<dbReference type="OrthoDB" id="5477228at2"/>
<proteinExistence type="predicted"/>
<dbReference type="AlphaFoldDB" id="A0A0B5FC91"/>
<dbReference type="Gene3D" id="1.10.780.10">
    <property type="entry name" value="Hydroxylamine Oxidoreductase, Chain A, domain 1"/>
    <property type="match status" value="1"/>
</dbReference>
<keyword evidence="1 2" id="KW-0732">Signal</keyword>
<evidence type="ECO:0000259" key="3">
    <source>
        <dbReference type="Pfam" id="PF13435"/>
    </source>
</evidence>
<dbReference type="EMBL" id="CP010311">
    <property type="protein sequence ID" value="AJF05797.1"/>
    <property type="molecule type" value="Genomic_DNA"/>
</dbReference>
<evidence type="ECO:0000256" key="1">
    <source>
        <dbReference type="ARBA" id="ARBA00022729"/>
    </source>
</evidence>
<evidence type="ECO:0000313" key="5">
    <source>
        <dbReference type="Proteomes" id="UP000035036"/>
    </source>
</evidence>
<dbReference type="PROSITE" id="PS51257">
    <property type="entry name" value="PROKAR_LIPOPROTEIN"/>
    <property type="match status" value="1"/>
</dbReference>
<dbReference type="PANTHER" id="PTHR35038:SF8">
    <property type="entry name" value="C-TYPE POLYHEME CYTOCHROME OMCC"/>
    <property type="match status" value="1"/>
</dbReference>
<reference evidence="4 5" key="1">
    <citation type="journal article" date="2015" name="Genome Announc.">
        <title>Genomes of Geoalkalibacter ferrihydriticus Z-0531T and Geoalkalibacter subterraneus Red1T, Two Haloalkaliphilic Metal-Reducing Deltaproteobacteria.</title>
        <authorList>
            <person name="Badalamenti J.P."/>
            <person name="Krajmalnik-Brown R."/>
            <person name="Torres C.I."/>
            <person name="Bond D.R."/>
        </authorList>
    </citation>
    <scope>NUCLEOTIDE SEQUENCE [LARGE SCALE GENOMIC DNA]</scope>
    <source>
        <strain evidence="4 5">Red1</strain>
    </source>
</reference>
<name>A0A0B5FC91_9BACT</name>
<evidence type="ECO:0000313" key="4">
    <source>
        <dbReference type="EMBL" id="AJF05797.1"/>
    </source>
</evidence>
<dbReference type="RefSeq" id="WP_040199184.1">
    <property type="nucleotide sequence ID" value="NZ_CP010311.1"/>
</dbReference>
<dbReference type="InterPro" id="IPR051829">
    <property type="entry name" value="Multiheme_Cytochr_ET"/>
</dbReference>
<dbReference type="Pfam" id="PF13435">
    <property type="entry name" value="Cytochrome_C554"/>
    <property type="match status" value="1"/>
</dbReference>
<feature type="signal peptide" evidence="2">
    <location>
        <begin position="1"/>
        <end position="31"/>
    </location>
</feature>
<protein>
    <recommendedName>
        <fullName evidence="3">Cytochrome c-552/4 domain-containing protein</fullName>
    </recommendedName>
</protein>
<dbReference type="GO" id="GO:0016491">
    <property type="term" value="F:oxidoreductase activity"/>
    <property type="evidence" value="ECO:0007669"/>
    <property type="project" value="TreeGrafter"/>
</dbReference>
<dbReference type="SUPFAM" id="SSF48695">
    <property type="entry name" value="Multiheme cytochromes"/>
    <property type="match status" value="1"/>
</dbReference>
<dbReference type="HOGENOM" id="CLU_559921_0_0_7"/>
<dbReference type="InterPro" id="IPR023155">
    <property type="entry name" value="Cyt_c-552/4"/>
</dbReference>
<dbReference type="STRING" id="483547.GSUB_03335"/>
<evidence type="ECO:0000256" key="2">
    <source>
        <dbReference type="SAM" id="SignalP"/>
    </source>
</evidence>